<name>A0ABV8KP39_9ACTN</name>
<gene>
    <name evidence="1" type="ORF">ACFOX0_17890</name>
</gene>
<organism evidence="1 2">
    <name type="scientific">Micromonospora zhanjiangensis</name>
    <dbReference type="NCBI Taxonomy" id="1522057"/>
    <lineage>
        <taxon>Bacteria</taxon>
        <taxon>Bacillati</taxon>
        <taxon>Actinomycetota</taxon>
        <taxon>Actinomycetes</taxon>
        <taxon>Micromonosporales</taxon>
        <taxon>Micromonosporaceae</taxon>
        <taxon>Micromonospora</taxon>
    </lineage>
</organism>
<evidence type="ECO:0000313" key="2">
    <source>
        <dbReference type="Proteomes" id="UP001595868"/>
    </source>
</evidence>
<comment type="caution">
    <text evidence="1">The sequence shown here is derived from an EMBL/GenBank/DDBJ whole genome shotgun (WGS) entry which is preliminary data.</text>
</comment>
<sequence length="101" mass="11133">MQPTIGRIVHYTLTEHDAEAVNRRRADYANRPDGPGNEGFQAHVGNHAEAGQTFPAEVVRTFGGTAVNLQVKLDGSDTYWATSRNEGEPGQQGCWIWPPRT</sequence>
<protein>
    <submittedName>
        <fullName evidence="1">Uncharacterized protein</fullName>
    </submittedName>
</protein>
<proteinExistence type="predicted"/>
<evidence type="ECO:0000313" key="1">
    <source>
        <dbReference type="EMBL" id="MFC4107789.1"/>
    </source>
</evidence>
<dbReference type="RefSeq" id="WP_377547164.1">
    <property type="nucleotide sequence ID" value="NZ_JBHSBN010000011.1"/>
</dbReference>
<dbReference type="Proteomes" id="UP001595868">
    <property type="component" value="Unassembled WGS sequence"/>
</dbReference>
<dbReference type="EMBL" id="JBHSBN010000011">
    <property type="protein sequence ID" value="MFC4107789.1"/>
    <property type="molecule type" value="Genomic_DNA"/>
</dbReference>
<accession>A0ABV8KP39</accession>
<keyword evidence="2" id="KW-1185">Reference proteome</keyword>
<reference evidence="2" key="1">
    <citation type="journal article" date="2019" name="Int. J. Syst. Evol. Microbiol.">
        <title>The Global Catalogue of Microorganisms (GCM) 10K type strain sequencing project: providing services to taxonomists for standard genome sequencing and annotation.</title>
        <authorList>
            <consortium name="The Broad Institute Genomics Platform"/>
            <consortium name="The Broad Institute Genome Sequencing Center for Infectious Disease"/>
            <person name="Wu L."/>
            <person name="Ma J."/>
        </authorList>
    </citation>
    <scope>NUCLEOTIDE SEQUENCE [LARGE SCALE GENOMIC DNA]</scope>
    <source>
        <strain evidence="2">2902at01</strain>
    </source>
</reference>